<dbReference type="Proteomes" id="UP000663881">
    <property type="component" value="Unassembled WGS sequence"/>
</dbReference>
<sequence>MGIGRSATVIRMTPQVTVEYVESEESKRMKVLFNLENQLEVLKNEVFSQPQLIVNGIQETVMEQSDVLILRYSDLTDMKTMENNVRDMFGNCPLLKDLVNTATQIIATMNNTKELTELMKWHQKTIKKLVGDKVFWTG</sequence>
<proteinExistence type="predicted"/>
<name>A0A820N9X8_9BILA</name>
<evidence type="ECO:0000313" key="2">
    <source>
        <dbReference type="Proteomes" id="UP000663881"/>
    </source>
</evidence>
<comment type="caution">
    <text evidence="1">The sequence shown here is derived from an EMBL/GenBank/DDBJ whole genome shotgun (WGS) entry which is preliminary data.</text>
</comment>
<dbReference type="AlphaFoldDB" id="A0A820N9X8"/>
<evidence type="ECO:0000313" key="1">
    <source>
        <dbReference type="EMBL" id="CAF4385147.1"/>
    </source>
</evidence>
<gene>
    <name evidence="1" type="ORF">OKA104_LOCUS50574</name>
</gene>
<feature type="non-terminal residue" evidence="1">
    <location>
        <position position="138"/>
    </location>
</feature>
<dbReference type="EMBL" id="CAJOAY010025685">
    <property type="protein sequence ID" value="CAF4385147.1"/>
    <property type="molecule type" value="Genomic_DNA"/>
</dbReference>
<protein>
    <submittedName>
        <fullName evidence="1">Uncharacterized protein</fullName>
    </submittedName>
</protein>
<accession>A0A820N9X8</accession>
<reference evidence="1" key="1">
    <citation type="submission" date="2021-02" db="EMBL/GenBank/DDBJ databases">
        <authorList>
            <person name="Nowell W R."/>
        </authorList>
    </citation>
    <scope>NUCLEOTIDE SEQUENCE</scope>
</reference>
<organism evidence="1 2">
    <name type="scientific">Adineta steineri</name>
    <dbReference type="NCBI Taxonomy" id="433720"/>
    <lineage>
        <taxon>Eukaryota</taxon>
        <taxon>Metazoa</taxon>
        <taxon>Spiralia</taxon>
        <taxon>Gnathifera</taxon>
        <taxon>Rotifera</taxon>
        <taxon>Eurotatoria</taxon>
        <taxon>Bdelloidea</taxon>
        <taxon>Adinetida</taxon>
        <taxon>Adinetidae</taxon>
        <taxon>Adineta</taxon>
    </lineage>
</organism>